<keyword evidence="3" id="KW-1185">Reference proteome</keyword>
<dbReference type="EMBL" id="JAIWYP010000004">
    <property type="protein sequence ID" value="KAH3841687.1"/>
    <property type="molecule type" value="Genomic_DNA"/>
</dbReference>
<keyword evidence="1" id="KW-1133">Transmembrane helix</keyword>
<dbReference type="AlphaFoldDB" id="A0A9D4KKP6"/>
<feature type="transmembrane region" description="Helical" evidence="1">
    <location>
        <begin position="21"/>
        <end position="43"/>
    </location>
</feature>
<evidence type="ECO:0000313" key="3">
    <source>
        <dbReference type="Proteomes" id="UP000828390"/>
    </source>
</evidence>
<evidence type="ECO:0000256" key="1">
    <source>
        <dbReference type="SAM" id="Phobius"/>
    </source>
</evidence>
<dbReference type="Proteomes" id="UP000828390">
    <property type="component" value="Unassembled WGS sequence"/>
</dbReference>
<dbReference type="InterPro" id="IPR021381">
    <property type="entry name" value="DUF3011"/>
</dbReference>
<proteinExistence type="predicted"/>
<gene>
    <name evidence="2" type="ORF">DPMN_115160</name>
</gene>
<organism evidence="2 3">
    <name type="scientific">Dreissena polymorpha</name>
    <name type="common">Zebra mussel</name>
    <name type="synonym">Mytilus polymorpha</name>
    <dbReference type="NCBI Taxonomy" id="45954"/>
    <lineage>
        <taxon>Eukaryota</taxon>
        <taxon>Metazoa</taxon>
        <taxon>Spiralia</taxon>
        <taxon>Lophotrochozoa</taxon>
        <taxon>Mollusca</taxon>
        <taxon>Bivalvia</taxon>
        <taxon>Autobranchia</taxon>
        <taxon>Heteroconchia</taxon>
        <taxon>Euheterodonta</taxon>
        <taxon>Imparidentia</taxon>
        <taxon>Neoheterodontei</taxon>
        <taxon>Myida</taxon>
        <taxon>Dreissenoidea</taxon>
        <taxon>Dreissenidae</taxon>
        <taxon>Dreissena</taxon>
    </lineage>
</organism>
<reference evidence="2" key="2">
    <citation type="submission" date="2020-11" db="EMBL/GenBank/DDBJ databases">
        <authorList>
            <person name="McCartney M.A."/>
            <person name="Auch B."/>
            <person name="Kono T."/>
            <person name="Mallez S."/>
            <person name="Becker A."/>
            <person name="Gohl D.M."/>
            <person name="Silverstein K.A.T."/>
            <person name="Koren S."/>
            <person name="Bechman K.B."/>
            <person name="Herman A."/>
            <person name="Abrahante J.E."/>
            <person name="Garbe J."/>
        </authorList>
    </citation>
    <scope>NUCLEOTIDE SEQUENCE</scope>
    <source>
        <strain evidence="2">Duluth1</strain>
        <tissue evidence="2">Whole animal</tissue>
    </source>
</reference>
<sequence>MQTDLWKKFEEHISLLLAIKNCNAMHCVIIVSLLLCGLIAGAYGCDVQATIDCSSNSFRYATCAVPGGLAVGIVTVIQKHSRSACTLGISFGYSAGSVWVNQGCRATFNVCSCRNYQSIDCDSWDFAHQVCGVPGAAAVTYVRLAQQRSNSACILNSSYGIDGANIYAKSGCRGRFDVCYN</sequence>
<protein>
    <submittedName>
        <fullName evidence="2">Uncharacterized protein</fullName>
    </submittedName>
</protein>
<keyword evidence="1" id="KW-0812">Transmembrane</keyword>
<name>A0A9D4KKP6_DREPO</name>
<keyword evidence="1" id="KW-0472">Membrane</keyword>
<accession>A0A9D4KKP6</accession>
<reference evidence="2" key="1">
    <citation type="journal article" date="2019" name="bioRxiv">
        <title>The Genome of the Zebra Mussel, Dreissena polymorpha: A Resource for Invasive Species Research.</title>
        <authorList>
            <person name="McCartney M.A."/>
            <person name="Auch B."/>
            <person name="Kono T."/>
            <person name="Mallez S."/>
            <person name="Zhang Y."/>
            <person name="Obille A."/>
            <person name="Becker A."/>
            <person name="Abrahante J.E."/>
            <person name="Garbe J."/>
            <person name="Badalamenti J.P."/>
            <person name="Herman A."/>
            <person name="Mangelson H."/>
            <person name="Liachko I."/>
            <person name="Sullivan S."/>
            <person name="Sone E.D."/>
            <person name="Koren S."/>
            <person name="Silverstein K.A.T."/>
            <person name="Beckman K.B."/>
            <person name="Gohl D.M."/>
        </authorList>
    </citation>
    <scope>NUCLEOTIDE SEQUENCE</scope>
    <source>
        <strain evidence="2">Duluth1</strain>
        <tissue evidence="2">Whole animal</tissue>
    </source>
</reference>
<evidence type="ECO:0000313" key="2">
    <source>
        <dbReference type="EMBL" id="KAH3841687.1"/>
    </source>
</evidence>
<comment type="caution">
    <text evidence="2">The sequence shown here is derived from an EMBL/GenBank/DDBJ whole genome shotgun (WGS) entry which is preliminary data.</text>
</comment>
<dbReference type="Pfam" id="PF11218">
    <property type="entry name" value="DUF3011"/>
    <property type="match status" value="2"/>
</dbReference>